<dbReference type="PANTHER" id="PTHR16487">
    <property type="entry name" value="PPP4R2-RELATED PROTEIN"/>
    <property type="match status" value="1"/>
</dbReference>
<dbReference type="Proteomes" id="UP000007797">
    <property type="component" value="Unassembled WGS sequence"/>
</dbReference>
<dbReference type="OMA" id="YFIGIQD"/>
<dbReference type="GO" id="GO:0005737">
    <property type="term" value="C:cytoplasm"/>
    <property type="evidence" value="ECO:0007669"/>
    <property type="project" value="TreeGrafter"/>
</dbReference>
<evidence type="ECO:0000313" key="5">
    <source>
        <dbReference type="Proteomes" id="UP000007797"/>
    </source>
</evidence>
<reference evidence="5" key="1">
    <citation type="journal article" date="2011" name="Genome Res.">
        <title>Phylogeny-wide analysis of social amoeba genomes highlights ancient origins for complex intercellular communication.</title>
        <authorList>
            <person name="Heidel A.J."/>
            <person name="Lawal H.M."/>
            <person name="Felder M."/>
            <person name="Schilde C."/>
            <person name="Helps N.R."/>
            <person name="Tunggal B."/>
            <person name="Rivero F."/>
            <person name="John U."/>
            <person name="Schleicher M."/>
            <person name="Eichinger L."/>
            <person name="Platzer M."/>
            <person name="Noegel A.A."/>
            <person name="Schaap P."/>
            <person name="Gloeckner G."/>
        </authorList>
    </citation>
    <scope>NUCLEOTIDE SEQUENCE [LARGE SCALE GENOMIC DNA]</scope>
    <source>
        <strain evidence="5">SH3</strain>
    </source>
</reference>
<organism evidence="4 5">
    <name type="scientific">Cavenderia fasciculata</name>
    <name type="common">Slime mold</name>
    <name type="synonym">Dictyostelium fasciculatum</name>
    <dbReference type="NCBI Taxonomy" id="261658"/>
    <lineage>
        <taxon>Eukaryota</taxon>
        <taxon>Amoebozoa</taxon>
        <taxon>Evosea</taxon>
        <taxon>Eumycetozoa</taxon>
        <taxon>Dictyostelia</taxon>
        <taxon>Acytosteliales</taxon>
        <taxon>Cavenderiaceae</taxon>
        <taxon>Cavenderia</taxon>
    </lineage>
</organism>
<protein>
    <submittedName>
        <fullName evidence="4">Uncharacterized protein</fullName>
    </submittedName>
</protein>
<comment type="similarity">
    <text evidence="1">Belongs to the PPP4R2 family.</text>
</comment>
<feature type="compositionally biased region" description="Low complexity" evidence="3">
    <location>
        <begin position="143"/>
        <end position="163"/>
    </location>
</feature>
<dbReference type="STRING" id="1054147.F4PKR3"/>
<dbReference type="RefSeq" id="XP_004362038.1">
    <property type="nucleotide sequence ID" value="XM_004361981.1"/>
</dbReference>
<sequence>MITNQQRQIIGHLRKWTSSYSSIRSYSTTQHYNQYKGLMLPKEYETKSHAERRNYIKDLGEDELARKIIAMSSDLKQTTTMHGGIASFMNVPVGEVNASPFTLRAMALAMNSGVSFTHHESRRVMSPNEDYEHLKRKDRVAKIQEQQDQDNQQKQKQSLNSNSNKKKQILSKEASGDQELVKRMEEEERIFKEYMEQSSRWVDGELEMPQYASFHQEDQFASYNPAHIDKWTPHEAIHRWCRFYWREDMTKWDMYIGCKLNEIIPVLHWHSLDEILRNSNWTTEQDERTLLRSARQTARLLQGAIGYFNSELDIIEREIFKGLNTLLEKQQQIDNNENNKSNNNNNIKLPEHVKDWKELNSVTDTMIYVQSHYPRITTDPFNLVMEALKSGRDYIASIKGYRAFIEERWDDLLFKTVTVDTAAALNERDNRAKIDLLMREANRQFQVYYTYAMSGDQQARADQRKLSHLCTSFKKKTSIDFLTDCKSNLHANMFETGLMIHPINNPSHNTIIENTNQMAKLVGLSSDQILEGLYTVIPGTIGLINYILNHNLLADTILNQPIDNLLTQFSKSKYFYTRDKLSNRFIQFLYNNNNGNNNNTLPNLFKHLIEYEMNIIELNLKDEWIEELSVIVDADEEIGEKDMENFTIMPSRAFKLFVPANPYLSEIHKTFAGEQDIDEQIQELEFTINNQKILDREIKKRHSVFQHLIKSAIDYDQLDQSTKKQLEKLHLIGTFENQFYSLDLIPMWKEIWPQLESQYRHGIKYSDLKTIVSLYHVRRCEPFDPKDQSLKQSILDLSQYGAVEFAKQETKNVTPELMSIIDNIAVTGVTCYPWIDLKELVFFKLQEIFDIFESNENQSNIKEEELKNKKAAQQKIKSQFQNHFKEYKEPPFTIQRLCELVVDYKIYKSYIKYLSAVEKMGTVTSTIPALTAAEVVEYNKSISSHLPEKSNLLSPSIPIEIRNQLQQQSISTTTVMPPKNTTTTTATTTSMSDEQEDQEMKDI</sequence>
<dbReference type="EMBL" id="GL883007">
    <property type="protein sequence ID" value="EGG24187.1"/>
    <property type="molecule type" value="Genomic_DNA"/>
</dbReference>
<name>F4PKR3_CACFS</name>
<dbReference type="GeneID" id="14876117"/>
<dbReference type="GO" id="GO:0019888">
    <property type="term" value="F:protein phosphatase regulator activity"/>
    <property type="evidence" value="ECO:0007669"/>
    <property type="project" value="InterPro"/>
</dbReference>
<dbReference type="Pfam" id="PF09184">
    <property type="entry name" value="PPP4R2"/>
    <property type="match status" value="1"/>
</dbReference>
<feature type="compositionally biased region" description="Low complexity" evidence="3">
    <location>
        <begin position="972"/>
        <end position="989"/>
    </location>
</feature>
<feature type="region of interest" description="Disordered" evidence="3">
    <location>
        <begin position="138"/>
        <end position="181"/>
    </location>
</feature>
<dbReference type="InterPro" id="IPR015267">
    <property type="entry name" value="PPP4R2"/>
</dbReference>
<keyword evidence="5" id="KW-1185">Reference proteome</keyword>
<dbReference type="KEGG" id="dfa:DFA_06334"/>
<feature type="region of interest" description="Disordered" evidence="3">
    <location>
        <begin position="969"/>
        <end position="1003"/>
    </location>
</feature>
<dbReference type="GO" id="GO:0030289">
    <property type="term" value="C:protein phosphatase 4 complex"/>
    <property type="evidence" value="ECO:0007669"/>
    <property type="project" value="InterPro"/>
</dbReference>
<dbReference type="AlphaFoldDB" id="F4PKR3"/>
<evidence type="ECO:0000256" key="1">
    <source>
        <dbReference type="ARBA" id="ARBA00009207"/>
    </source>
</evidence>
<evidence type="ECO:0000256" key="2">
    <source>
        <dbReference type="SAM" id="Coils"/>
    </source>
</evidence>
<dbReference type="PANTHER" id="PTHR16487:SF0">
    <property type="entry name" value="PROTEIN PHOSPHATASE 4 REGULATORY SUBUNIT 2-RELATED"/>
    <property type="match status" value="1"/>
</dbReference>
<evidence type="ECO:0000313" key="4">
    <source>
        <dbReference type="EMBL" id="EGG24187.1"/>
    </source>
</evidence>
<dbReference type="OrthoDB" id="18037at2759"/>
<proteinExistence type="inferred from homology"/>
<dbReference type="GO" id="GO:0005634">
    <property type="term" value="C:nucleus"/>
    <property type="evidence" value="ECO:0007669"/>
    <property type="project" value="TreeGrafter"/>
</dbReference>
<gene>
    <name evidence="4" type="primary">torA</name>
    <name evidence="4" type="ORF">DFA_06334</name>
</gene>
<evidence type="ECO:0000256" key="3">
    <source>
        <dbReference type="SAM" id="MobiDB-lite"/>
    </source>
</evidence>
<feature type="coiled-coil region" evidence="2">
    <location>
        <begin position="855"/>
        <end position="882"/>
    </location>
</feature>
<keyword evidence="2" id="KW-0175">Coiled coil</keyword>
<accession>F4PKR3</accession>